<evidence type="ECO:0000256" key="3">
    <source>
        <dbReference type="ARBA" id="ARBA00022859"/>
    </source>
</evidence>
<dbReference type="InterPro" id="IPR015510">
    <property type="entry name" value="PGRP"/>
</dbReference>
<dbReference type="GO" id="GO:0008745">
    <property type="term" value="F:N-acetylmuramoyl-L-alanine amidase activity"/>
    <property type="evidence" value="ECO:0007669"/>
    <property type="project" value="InterPro"/>
</dbReference>
<evidence type="ECO:0000256" key="1">
    <source>
        <dbReference type="ARBA" id="ARBA00007553"/>
    </source>
</evidence>
<dbReference type="PANTHER" id="PTHR11022:SF41">
    <property type="entry name" value="PEPTIDOGLYCAN-RECOGNITION PROTEIN LC-RELATED"/>
    <property type="match status" value="1"/>
</dbReference>
<dbReference type="Pfam" id="PF01510">
    <property type="entry name" value="Amidase_2"/>
    <property type="match status" value="1"/>
</dbReference>
<evidence type="ECO:0000256" key="2">
    <source>
        <dbReference type="ARBA" id="ARBA00022588"/>
    </source>
</evidence>
<evidence type="ECO:0000313" key="5">
    <source>
        <dbReference type="EMBL" id="JAC85980.1"/>
    </source>
</evidence>
<dbReference type="InterPro" id="IPR006619">
    <property type="entry name" value="PGRP_domain_met/bac"/>
</dbReference>
<keyword evidence="3" id="KW-0391">Immunity</keyword>
<dbReference type="SMART" id="SM00701">
    <property type="entry name" value="PGRP"/>
    <property type="match status" value="1"/>
</dbReference>
<dbReference type="InterPro" id="IPR036505">
    <property type="entry name" value="Amidase/PGRP_sf"/>
</dbReference>
<sequence length="211" mass="24226">MLISLLIYEIIVYYGNHPADEDNLPMNFTARLITRGEWFALQPKQPLPAFKFNPPPFVIVGHTASSGCYDLKSCRIRIRKIQEWQFQDGFFDIMYNYLVGGNGYIYEGRGWNESSAGIKRMGCSALFIGFIGNFVVDIPPIRQINAFKVILDEGVQSGKLDENFKMFMQKQITSTESPGEALIEILIKWPHWRPFHKEDYLCDNNNGTIVT</sequence>
<name>A0A069DQ51_9HEMI</name>
<dbReference type="GO" id="GO:0008270">
    <property type="term" value="F:zinc ion binding"/>
    <property type="evidence" value="ECO:0007669"/>
    <property type="project" value="InterPro"/>
</dbReference>
<protein>
    <submittedName>
        <fullName evidence="5">Putative animal peptidoglycan recognition protein</fullName>
    </submittedName>
</protein>
<dbReference type="Gene3D" id="3.40.80.10">
    <property type="entry name" value="Peptidoglycan recognition protein-like"/>
    <property type="match status" value="1"/>
</dbReference>
<dbReference type="CDD" id="cd06583">
    <property type="entry name" value="PGRP"/>
    <property type="match status" value="1"/>
</dbReference>
<proteinExistence type="evidence at transcript level"/>
<dbReference type="PANTHER" id="PTHR11022">
    <property type="entry name" value="PEPTIDOGLYCAN RECOGNITION PROTEIN"/>
    <property type="match status" value="1"/>
</dbReference>
<reference evidence="5" key="1">
    <citation type="journal article" date="2015" name="J. Med. Entomol.">
        <title>A Deep Insight Into the Sialotranscriptome of the Chagas Disease Vector, Panstrongylus megistus (Hemiptera: Heteroptera).</title>
        <authorList>
            <person name="Ribeiro J.M."/>
            <person name="Schwarz A."/>
            <person name="Francischetti I.M."/>
        </authorList>
    </citation>
    <scope>NUCLEOTIDE SEQUENCE</scope>
    <source>
        <tissue evidence="5">Salivary glands</tissue>
    </source>
</reference>
<dbReference type="SUPFAM" id="SSF55846">
    <property type="entry name" value="N-acetylmuramoyl-L-alanine amidase-like"/>
    <property type="match status" value="1"/>
</dbReference>
<accession>A0A069DQ51</accession>
<dbReference type="EMBL" id="GBGD01002909">
    <property type="protein sequence ID" value="JAC85980.1"/>
    <property type="molecule type" value="mRNA"/>
</dbReference>
<dbReference type="AlphaFoldDB" id="A0A069DQ51"/>
<dbReference type="InterPro" id="IPR002502">
    <property type="entry name" value="Amidase_domain"/>
</dbReference>
<comment type="similarity">
    <text evidence="1">Belongs to the N-acetylmuramoyl-L-alanine amidase 2 family.</text>
</comment>
<feature type="domain" description="Peptidoglycan recognition protein family" evidence="4">
    <location>
        <begin position="30"/>
        <end position="173"/>
    </location>
</feature>
<evidence type="ECO:0000259" key="4">
    <source>
        <dbReference type="SMART" id="SM00701"/>
    </source>
</evidence>
<dbReference type="GO" id="GO:0009253">
    <property type="term" value="P:peptidoglycan catabolic process"/>
    <property type="evidence" value="ECO:0007669"/>
    <property type="project" value="InterPro"/>
</dbReference>
<keyword evidence="2" id="KW-0399">Innate immunity</keyword>
<organism evidence="5">
    <name type="scientific">Panstrongylus megistus</name>
    <dbReference type="NCBI Taxonomy" id="65343"/>
    <lineage>
        <taxon>Eukaryota</taxon>
        <taxon>Metazoa</taxon>
        <taxon>Ecdysozoa</taxon>
        <taxon>Arthropoda</taxon>
        <taxon>Hexapoda</taxon>
        <taxon>Insecta</taxon>
        <taxon>Pterygota</taxon>
        <taxon>Neoptera</taxon>
        <taxon>Paraneoptera</taxon>
        <taxon>Hemiptera</taxon>
        <taxon>Heteroptera</taxon>
        <taxon>Panheteroptera</taxon>
        <taxon>Cimicomorpha</taxon>
        <taxon>Reduviidae</taxon>
        <taxon>Triatominae</taxon>
        <taxon>Panstrongylus</taxon>
    </lineage>
</organism>
<dbReference type="GO" id="GO:0045087">
    <property type="term" value="P:innate immune response"/>
    <property type="evidence" value="ECO:0007669"/>
    <property type="project" value="UniProtKB-KW"/>
</dbReference>